<dbReference type="STRING" id="393003.SAMN05660461_1764"/>
<evidence type="ECO:0000313" key="1">
    <source>
        <dbReference type="EMBL" id="SKD00282.1"/>
    </source>
</evidence>
<dbReference type="Gene3D" id="1.10.3210.10">
    <property type="entry name" value="Hypothetical protein af1432"/>
    <property type="match status" value="1"/>
</dbReference>
<reference evidence="1 2" key="1">
    <citation type="submission" date="2017-02" db="EMBL/GenBank/DDBJ databases">
        <authorList>
            <person name="Peterson S.W."/>
        </authorList>
    </citation>
    <scope>NUCLEOTIDE SEQUENCE [LARGE SCALE GENOMIC DNA]</scope>
    <source>
        <strain evidence="1 2">DSM 18108</strain>
    </source>
</reference>
<dbReference type="SUPFAM" id="SSF109604">
    <property type="entry name" value="HD-domain/PDEase-like"/>
    <property type="match status" value="1"/>
</dbReference>
<evidence type="ECO:0008006" key="3">
    <source>
        <dbReference type="Google" id="ProtNLM"/>
    </source>
</evidence>
<sequence>MITIAVPLFFYMNLSRAIEIATTAHKDQVDKYGQPYIGHVFRVMQMGRTEDEKIVGVLHDVVEDTSWTFEALEQEGLAPHLLAALYCVTKLDEDEDYDHFVDRTLQNRLACMVKLNDLTDNMDIRRMTDVKEKDIARLNKYLHAYRRIAAAVIQ</sequence>
<evidence type="ECO:0000313" key="2">
    <source>
        <dbReference type="Proteomes" id="UP000190166"/>
    </source>
</evidence>
<protein>
    <recommendedName>
        <fullName evidence="3">HD domain-containing protein</fullName>
    </recommendedName>
</protein>
<keyword evidence="2" id="KW-1185">Reference proteome</keyword>
<dbReference type="Proteomes" id="UP000190166">
    <property type="component" value="Unassembled WGS sequence"/>
</dbReference>
<accession>A0A1T5NIL9</accession>
<dbReference type="EMBL" id="FUZZ01000001">
    <property type="protein sequence ID" value="SKD00282.1"/>
    <property type="molecule type" value="Genomic_DNA"/>
</dbReference>
<proteinExistence type="predicted"/>
<dbReference type="AlphaFoldDB" id="A0A1T5NIL9"/>
<gene>
    <name evidence="1" type="ORF">SAMN05660461_1764</name>
</gene>
<name>A0A1T5NIL9_9BACT</name>
<organism evidence="1 2">
    <name type="scientific">Chitinophaga ginsengisegetis</name>
    <dbReference type="NCBI Taxonomy" id="393003"/>
    <lineage>
        <taxon>Bacteria</taxon>
        <taxon>Pseudomonadati</taxon>
        <taxon>Bacteroidota</taxon>
        <taxon>Chitinophagia</taxon>
        <taxon>Chitinophagales</taxon>
        <taxon>Chitinophagaceae</taxon>
        <taxon>Chitinophaga</taxon>
    </lineage>
</organism>